<dbReference type="PANTHER" id="PTHR45913:SF21">
    <property type="entry name" value="DUF4371 DOMAIN-CONTAINING PROTEIN"/>
    <property type="match status" value="1"/>
</dbReference>
<accession>A0A6G0STK8</accession>
<organism evidence="2 3">
    <name type="scientific">Aphis glycines</name>
    <name type="common">Soybean aphid</name>
    <dbReference type="NCBI Taxonomy" id="307491"/>
    <lineage>
        <taxon>Eukaryota</taxon>
        <taxon>Metazoa</taxon>
        <taxon>Ecdysozoa</taxon>
        <taxon>Arthropoda</taxon>
        <taxon>Hexapoda</taxon>
        <taxon>Insecta</taxon>
        <taxon>Pterygota</taxon>
        <taxon>Neoptera</taxon>
        <taxon>Paraneoptera</taxon>
        <taxon>Hemiptera</taxon>
        <taxon>Sternorrhyncha</taxon>
        <taxon>Aphidomorpha</taxon>
        <taxon>Aphidoidea</taxon>
        <taxon>Aphididae</taxon>
        <taxon>Aphidini</taxon>
        <taxon>Aphis</taxon>
        <taxon>Aphis</taxon>
    </lineage>
</organism>
<comment type="caution">
    <text evidence="2">The sequence shown here is derived from an EMBL/GenBank/DDBJ whole genome shotgun (WGS) entry which is preliminary data.</text>
</comment>
<keyword evidence="1" id="KW-0472">Membrane</keyword>
<dbReference type="PANTHER" id="PTHR45913">
    <property type="entry name" value="EPM2A-INTERACTING PROTEIN 1"/>
    <property type="match status" value="1"/>
</dbReference>
<dbReference type="Proteomes" id="UP000475862">
    <property type="component" value="Unassembled WGS sequence"/>
</dbReference>
<keyword evidence="3" id="KW-1185">Reference proteome</keyword>
<sequence>MSSVKRKIGQEGRIFQEKWGYAYFFTSCNSVPICLIYKFVGKLREEKFEEFKKSLLHQTKLFDYIRKENIESVKCSYIIAEKIARASKQFSDGEFIKECIVSAVEVICPEKKQAFLNISLSGNTIAQRIEEMASNVKQQLHEKSKNFLNFFIAIDESTDITNTAQLAIFIRGVFDNFDVTEELLDLIPMTDTTTGSDLYNCVEKYLNELEVDWKTFSSITTDDTPAMLGVKAGLVSRLKSKALTYGVELKSFHCIIHQESLYSKKIENGTCYEYSH</sequence>
<dbReference type="OrthoDB" id="6611858at2759"/>
<evidence type="ECO:0000313" key="2">
    <source>
        <dbReference type="EMBL" id="KAE9521488.1"/>
    </source>
</evidence>
<protein>
    <submittedName>
        <fullName evidence="2">Uncharacterized protein</fullName>
    </submittedName>
</protein>
<feature type="transmembrane region" description="Helical" evidence="1">
    <location>
        <begin position="21"/>
        <end position="40"/>
    </location>
</feature>
<name>A0A6G0STK8_APHGL</name>
<evidence type="ECO:0000256" key="1">
    <source>
        <dbReference type="SAM" id="Phobius"/>
    </source>
</evidence>
<dbReference type="AlphaFoldDB" id="A0A6G0STK8"/>
<dbReference type="EMBL" id="VYZN01002784">
    <property type="protein sequence ID" value="KAE9521488.1"/>
    <property type="molecule type" value="Genomic_DNA"/>
</dbReference>
<keyword evidence="1" id="KW-0812">Transmembrane</keyword>
<reference evidence="2 3" key="1">
    <citation type="submission" date="2019-08" db="EMBL/GenBank/DDBJ databases">
        <title>The genome of the soybean aphid Biotype 1, its phylome, world population structure and adaptation to the North American continent.</title>
        <authorList>
            <person name="Giordano R."/>
            <person name="Donthu R.K."/>
            <person name="Hernandez A.G."/>
            <person name="Wright C.L."/>
            <person name="Zimin A.V."/>
        </authorList>
    </citation>
    <scope>NUCLEOTIDE SEQUENCE [LARGE SCALE GENOMIC DNA]</scope>
    <source>
        <tissue evidence="2">Whole aphids</tissue>
    </source>
</reference>
<evidence type="ECO:0000313" key="3">
    <source>
        <dbReference type="Proteomes" id="UP000475862"/>
    </source>
</evidence>
<proteinExistence type="predicted"/>
<keyword evidence="1" id="KW-1133">Transmembrane helix</keyword>
<gene>
    <name evidence="2" type="ORF">AGLY_018087</name>
</gene>